<keyword evidence="6 8" id="KW-0472">Membrane</keyword>
<protein>
    <recommendedName>
        <fullName evidence="9">Amino acid transporter transmembrane domain-containing protein</fullName>
    </recommendedName>
</protein>
<feature type="domain" description="Amino acid transporter transmembrane" evidence="9">
    <location>
        <begin position="84"/>
        <end position="454"/>
    </location>
</feature>
<dbReference type="InterPro" id="IPR013057">
    <property type="entry name" value="AA_transpt_TM"/>
</dbReference>
<feature type="transmembrane region" description="Helical" evidence="8">
    <location>
        <begin position="269"/>
        <end position="289"/>
    </location>
</feature>
<comment type="subcellular location">
    <subcellularLocation>
        <location evidence="1">Membrane</location>
        <topology evidence="1">Multi-pass membrane protein</topology>
    </subcellularLocation>
</comment>
<dbReference type="EMBL" id="HBHK01010656">
    <property type="protein sequence ID" value="CAD9679754.1"/>
    <property type="molecule type" value="Transcribed_RNA"/>
</dbReference>
<evidence type="ECO:0000256" key="1">
    <source>
        <dbReference type="ARBA" id="ARBA00004141"/>
    </source>
</evidence>
<dbReference type="PANTHER" id="PTHR22950">
    <property type="entry name" value="AMINO ACID TRANSPORTER"/>
    <property type="match status" value="1"/>
</dbReference>
<evidence type="ECO:0000256" key="2">
    <source>
        <dbReference type="ARBA" id="ARBA00022448"/>
    </source>
</evidence>
<dbReference type="GO" id="GO:0015179">
    <property type="term" value="F:L-amino acid transmembrane transporter activity"/>
    <property type="evidence" value="ECO:0007669"/>
    <property type="project" value="TreeGrafter"/>
</dbReference>
<feature type="transmembrane region" description="Helical" evidence="8">
    <location>
        <begin position="301"/>
        <end position="324"/>
    </location>
</feature>
<dbReference type="Pfam" id="PF01490">
    <property type="entry name" value="Aa_trans"/>
    <property type="match status" value="1"/>
</dbReference>
<sequence length="466" mass="51046">MGPSSFLHVFPLESLFGRGSQAGSPSMKQSFLSSEVKGVPEYPGTNAATVSNGSTLKPEEGLWPKGNKPKSNRPRKFSYGDMLTTKQAFWHCMTLVLGLGTLTIPYVLKGLGWAGLILLAALAWLSSYTAKLLCRCIDYVPDEEAGRGLVRVLNNYPDIGEAAFGPRGRTFVNCILYVDLVASSALFLVFIATNLAELYPGVLSHSMWILLSGLSLLPTVWLKLQKLTFLSALGSYIMLALVCAVLYAAVSAAPESLEDNRYDMINFEIQAAGNMIFAFAMHGTLLTIYRDMRTPNDAGALFDRVYLTGYGLKFLVGVTGYYLFAQNVSDQVTLNLPVVWLKSVITLAVTIKKWLTYALPLEPVAMALEENSDGRSVVIRSGLVVLTVLLAIGLPHFGLFQSLVGSLCAGFLVLIFPLSFYLKLYGTKIGRRSILFHVFLLFFSVILVVIASARSVEEAWQLWNGI</sequence>
<keyword evidence="2" id="KW-0813">Transport</keyword>
<evidence type="ECO:0000256" key="8">
    <source>
        <dbReference type="SAM" id="Phobius"/>
    </source>
</evidence>
<feature type="transmembrane region" description="Helical" evidence="8">
    <location>
        <begin position="434"/>
        <end position="453"/>
    </location>
</feature>
<keyword evidence="3 8" id="KW-0812">Transmembrane</keyword>
<feature type="transmembrane region" description="Helical" evidence="8">
    <location>
        <begin position="336"/>
        <end position="356"/>
    </location>
</feature>
<proteinExistence type="predicted"/>
<feature type="transmembrane region" description="Helical" evidence="8">
    <location>
        <begin position="377"/>
        <end position="397"/>
    </location>
</feature>
<feature type="region of interest" description="Disordered" evidence="7">
    <location>
        <begin position="44"/>
        <end position="74"/>
    </location>
</feature>
<dbReference type="AlphaFoldDB" id="A0A7S2RSY0"/>
<dbReference type="PANTHER" id="PTHR22950:SF692">
    <property type="entry name" value="TRANSMEMBRANE AMINO ACID TRANSPORTER FAMILY PROTEIN"/>
    <property type="match status" value="1"/>
</dbReference>
<feature type="transmembrane region" description="Helical" evidence="8">
    <location>
        <begin position="113"/>
        <end position="130"/>
    </location>
</feature>
<reference evidence="10" key="1">
    <citation type="submission" date="2021-01" db="EMBL/GenBank/DDBJ databases">
        <authorList>
            <person name="Corre E."/>
            <person name="Pelletier E."/>
            <person name="Niang G."/>
            <person name="Scheremetjew M."/>
            <person name="Finn R."/>
            <person name="Kale V."/>
            <person name="Holt S."/>
            <person name="Cochrane G."/>
            <person name="Meng A."/>
            <person name="Brown T."/>
            <person name="Cohen L."/>
        </authorList>
    </citation>
    <scope>NUCLEOTIDE SEQUENCE</scope>
    <source>
        <strain evidence="10">NY070348D</strain>
    </source>
</reference>
<dbReference type="GO" id="GO:0005774">
    <property type="term" value="C:vacuolar membrane"/>
    <property type="evidence" value="ECO:0007669"/>
    <property type="project" value="TreeGrafter"/>
</dbReference>
<evidence type="ECO:0000313" key="10">
    <source>
        <dbReference type="EMBL" id="CAD9679754.1"/>
    </source>
</evidence>
<organism evidence="10">
    <name type="scientific">Mucochytrium quahogii</name>
    <dbReference type="NCBI Taxonomy" id="96639"/>
    <lineage>
        <taxon>Eukaryota</taxon>
        <taxon>Sar</taxon>
        <taxon>Stramenopiles</taxon>
        <taxon>Bigyra</taxon>
        <taxon>Labyrinthulomycetes</taxon>
        <taxon>Thraustochytrida</taxon>
        <taxon>Thraustochytriidae</taxon>
        <taxon>Mucochytrium</taxon>
    </lineage>
</organism>
<evidence type="ECO:0000256" key="4">
    <source>
        <dbReference type="ARBA" id="ARBA00022970"/>
    </source>
</evidence>
<name>A0A7S2RSY0_9STRA</name>
<keyword evidence="4" id="KW-0029">Amino-acid transport</keyword>
<feature type="transmembrane region" description="Helical" evidence="8">
    <location>
        <begin position="202"/>
        <end position="222"/>
    </location>
</feature>
<evidence type="ECO:0000259" key="9">
    <source>
        <dbReference type="Pfam" id="PF01490"/>
    </source>
</evidence>
<feature type="compositionally biased region" description="Polar residues" evidence="7">
    <location>
        <begin position="46"/>
        <end position="55"/>
    </location>
</feature>
<evidence type="ECO:0000256" key="7">
    <source>
        <dbReference type="SAM" id="MobiDB-lite"/>
    </source>
</evidence>
<evidence type="ECO:0000256" key="3">
    <source>
        <dbReference type="ARBA" id="ARBA00022692"/>
    </source>
</evidence>
<evidence type="ECO:0000256" key="5">
    <source>
        <dbReference type="ARBA" id="ARBA00022989"/>
    </source>
</evidence>
<gene>
    <name evidence="10" type="ORF">QSP1433_LOCUS6673</name>
</gene>
<accession>A0A7S2RSY0</accession>
<evidence type="ECO:0000256" key="6">
    <source>
        <dbReference type="ARBA" id="ARBA00023136"/>
    </source>
</evidence>
<feature type="transmembrane region" description="Helical" evidence="8">
    <location>
        <begin position="229"/>
        <end position="249"/>
    </location>
</feature>
<feature type="transmembrane region" description="Helical" evidence="8">
    <location>
        <begin position="403"/>
        <end position="422"/>
    </location>
</feature>
<keyword evidence="5 8" id="KW-1133">Transmembrane helix</keyword>
<feature type="transmembrane region" description="Helical" evidence="8">
    <location>
        <begin position="174"/>
        <end position="196"/>
    </location>
</feature>